<dbReference type="Pfam" id="PF08448">
    <property type="entry name" value="PAS_4"/>
    <property type="match status" value="1"/>
</dbReference>
<dbReference type="InterPro" id="IPR000700">
    <property type="entry name" value="PAS-assoc_C"/>
</dbReference>
<evidence type="ECO:0000256" key="6">
    <source>
        <dbReference type="ARBA" id="ARBA00023136"/>
    </source>
</evidence>
<sequence length="633" mass="70297">MTRENYTMNVMYIASKNPAQHLVIAGGIVIFLALTIWSEVANWTAQVSRMNSYLAQTARAIAQHTDDVIEVAKQPLAGLVLEVEENNNRSVLQSLDLVRRMRELIKTSPYLRSLAYIGPDGRLIESTSDPFSSGLDLSKRAYFNIHEVSDERKPLVDGPYQSPLTKDWFISLSQRVNDNRGQFAGVMVATIDVESFIRFFRSFNMLDNSAFAMMDGTGRVLVRAPLDATAMGTSVANSALYRNAISTNNIGNFQYTSRFDGILRTSGYYRSSNTQITVLVAVSKKAILWYWIDISKPRWICFLVALMVACALGIRLRRQWAVKRRDEMIIAAREAEFRLIANASSDLIEKLDDNGIREYVSAAAKSVLGVEADTIVGRSVLDEHDAEARQYWSEALVNIAAGSSIERLVFRRTKKNGETAWLETVVTRVRSFDVSSGMVAVTRDVTSQRLLQEELDRLANTDELTQLSNKRHFNRQLKSLSAEARTVGNPLSLLVVDVDKFKLFNDTYGHLPGDNCLRKISTEIAAAIRPGTDLAARYGGEEIVILLPGKTASQAHQVGEEIRQRIAALGIIHQKNLPWGHVTVSIGVAEQSPEHDETGEALFVKADKCLYTAKNAGRNKVVSLDESLSAAAA</sequence>
<organism evidence="12 13">
    <name type="scientific">Agrobacterium vitis</name>
    <name type="common">Rhizobium vitis</name>
    <dbReference type="NCBI Taxonomy" id="373"/>
    <lineage>
        <taxon>Bacteria</taxon>
        <taxon>Pseudomonadati</taxon>
        <taxon>Pseudomonadota</taxon>
        <taxon>Alphaproteobacteria</taxon>
        <taxon>Hyphomicrobiales</taxon>
        <taxon>Rhizobiaceae</taxon>
        <taxon>Rhizobium/Agrobacterium group</taxon>
        <taxon>Agrobacterium</taxon>
    </lineage>
</organism>
<dbReference type="Gene3D" id="3.30.450.20">
    <property type="entry name" value="PAS domain"/>
    <property type="match status" value="3"/>
</dbReference>
<keyword evidence="6 8" id="KW-0472">Membrane</keyword>
<dbReference type="EMBL" id="MBEV02000001">
    <property type="protein sequence ID" value="MUP03689.1"/>
    <property type="molecule type" value="Genomic_DNA"/>
</dbReference>
<evidence type="ECO:0000256" key="5">
    <source>
        <dbReference type="ARBA" id="ARBA00022989"/>
    </source>
</evidence>
<dbReference type="CDD" id="cd01949">
    <property type="entry name" value="GGDEF"/>
    <property type="match status" value="1"/>
</dbReference>
<dbReference type="PROSITE" id="PS50112">
    <property type="entry name" value="PAS"/>
    <property type="match status" value="1"/>
</dbReference>
<dbReference type="InterPro" id="IPR050469">
    <property type="entry name" value="Diguanylate_Cyclase"/>
</dbReference>
<dbReference type="InterPro" id="IPR043128">
    <property type="entry name" value="Rev_trsase/Diguanyl_cyclase"/>
</dbReference>
<dbReference type="Proteomes" id="UP000175993">
    <property type="component" value="Unassembled WGS sequence"/>
</dbReference>
<comment type="subcellular location">
    <subcellularLocation>
        <location evidence="1">Cell membrane</location>
        <topology evidence="1">Multi-pass membrane protein</topology>
    </subcellularLocation>
</comment>
<dbReference type="CDD" id="cd12915">
    <property type="entry name" value="PDC2_DGC_like"/>
    <property type="match status" value="1"/>
</dbReference>
<dbReference type="PROSITE" id="PS50113">
    <property type="entry name" value="PAC"/>
    <property type="match status" value="1"/>
</dbReference>
<dbReference type="EC" id="2.7.7.65" evidence="2"/>
<dbReference type="CDD" id="cd00130">
    <property type="entry name" value="PAS"/>
    <property type="match status" value="1"/>
</dbReference>
<evidence type="ECO:0000313" key="12">
    <source>
        <dbReference type="EMBL" id="MUP03689.1"/>
    </source>
</evidence>
<feature type="domain" description="GGDEF" evidence="11">
    <location>
        <begin position="489"/>
        <end position="626"/>
    </location>
</feature>
<feature type="domain" description="PAS" evidence="9">
    <location>
        <begin position="333"/>
        <end position="383"/>
    </location>
</feature>
<dbReference type="InterPro" id="IPR000014">
    <property type="entry name" value="PAS"/>
</dbReference>
<gene>
    <name evidence="12" type="ORF">BBI04_002475</name>
</gene>
<accession>A0ABD6GBH4</accession>
<dbReference type="NCBIfam" id="TIGR00254">
    <property type="entry name" value="GGDEF"/>
    <property type="match status" value="1"/>
</dbReference>
<dbReference type="InterPro" id="IPR033479">
    <property type="entry name" value="dCache_1"/>
</dbReference>
<dbReference type="InterPro" id="IPR013656">
    <property type="entry name" value="PAS_4"/>
</dbReference>
<protein>
    <recommendedName>
        <fullName evidence="2">diguanylate cyclase</fullName>
        <ecNumber evidence="2">2.7.7.65</ecNumber>
    </recommendedName>
</protein>
<dbReference type="Gene3D" id="3.30.70.270">
    <property type="match status" value="1"/>
</dbReference>
<keyword evidence="4 8" id="KW-0812">Transmembrane</keyword>
<dbReference type="GO" id="GO:0052621">
    <property type="term" value="F:diguanylate cyclase activity"/>
    <property type="evidence" value="ECO:0007669"/>
    <property type="project" value="UniProtKB-EC"/>
</dbReference>
<evidence type="ECO:0000256" key="1">
    <source>
        <dbReference type="ARBA" id="ARBA00004651"/>
    </source>
</evidence>
<dbReference type="CDD" id="cd12914">
    <property type="entry name" value="PDC1_DGC_like"/>
    <property type="match status" value="1"/>
</dbReference>
<dbReference type="AlphaFoldDB" id="A0ABD6GBH4"/>
<dbReference type="InterPro" id="IPR000160">
    <property type="entry name" value="GGDEF_dom"/>
</dbReference>
<evidence type="ECO:0000259" key="9">
    <source>
        <dbReference type="PROSITE" id="PS50112"/>
    </source>
</evidence>
<feature type="domain" description="PAC" evidence="10">
    <location>
        <begin position="403"/>
        <end position="457"/>
    </location>
</feature>
<dbReference type="SUPFAM" id="SSF55073">
    <property type="entry name" value="Nucleotide cyclase"/>
    <property type="match status" value="1"/>
</dbReference>
<keyword evidence="5 8" id="KW-1133">Transmembrane helix</keyword>
<proteinExistence type="predicted"/>
<evidence type="ECO:0000256" key="4">
    <source>
        <dbReference type="ARBA" id="ARBA00022692"/>
    </source>
</evidence>
<dbReference type="GO" id="GO:0005886">
    <property type="term" value="C:plasma membrane"/>
    <property type="evidence" value="ECO:0007669"/>
    <property type="project" value="UniProtKB-SubCell"/>
</dbReference>
<dbReference type="SMART" id="SM00267">
    <property type="entry name" value="GGDEF"/>
    <property type="match status" value="1"/>
</dbReference>
<dbReference type="FunFam" id="3.30.70.270:FF:000001">
    <property type="entry name" value="Diguanylate cyclase domain protein"/>
    <property type="match status" value="1"/>
</dbReference>
<evidence type="ECO:0000313" key="13">
    <source>
        <dbReference type="Proteomes" id="UP000175993"/>
    </source>
</evidence>
<dbReference type="InterPro" id="IPR035965">
    <property type="entry name" value="PAS-like_dom_sf"/>
</dbReference>
<evidence type="ECO:0000256" key="2">
    <source>
        <dbReference type="ARBA" id="ARBA00012528"/>
    </source>
</evidence>
<name>A0ABD6GBH4_AGRVI</name>
<evidence type="ECO:0000256" key="7">
    <source>
        <dbReference type="ARBA" id="ARBA00034247"/>
    </source>
</evidence>
<evidence type="ECO:0000256" key="3">
    <source>
        <dbReference type="ARBA" id="ARBA00022475"/>
    </source>
</evidence>
<feature type="transmembrane region" description="Helical" evidence="8">
    <location>
        <begin position="20"/>
        <end position="40"/>
    </location>
</feature>
<evidence type="ECO:0000256" key="8">
    <source>
        <dbReference type="SAM" id="Phobius"/>
    </source>
</evidence>
<dbReference type="NCBIfam" id="TIGR00229">
    <property type="entry name" value="sensory_box"/>
    <property type="match status" value="1"/>
</dbReference>
<dbReference type="SUPFAM" id="SSF55785">
    <property type="entry name" value="PYP-like sensor domain (PAS domain)"/>
    <property type="match status" value="1"/>
</dbReference>
<evidence type="ECO:0000259" key="10">
    <source>
        <dbReference type="PROSITE" id="PS50113"/>
    </source>
</evidence>
<dbReference type="InterPro" id="IPR029787">
    <property type="entry name" value="Nucleotide_cyclase"/>
</dbReference>
<keyword evidence="3" id="KW-1003">Cell membrane</keyword>
<reference evidence="12 13" key="1">
    <citation type="submission" date="2019-11" db="EMBL/GenBank/DDBJ databases">
        <title>Whole-genome sequencing of Allorhizobium vitis.</title>
        <authorList>
            <person name="Gan H.M."/>
            <person name="Savka M.A."/>
        </authorList>
    </citation>
    <scope>NUCLEOTIDE SEQUENCE [LARGE SCALE GENOMIC DNA]</scope>
    <source>
        <strain evidence="12 13">AB4</strain>
    </source>
</reference>
<dbReference type="PROSITE" id="PS50887">
    <property type="entry name" value="GGDEF"/>
    <property type="match status" value="1"/>
</dbReference>
<dbReference type="Pfam" id="PF02743">
    <property type="entry name" value="dCache_1"/>
    <property type="match status" value="1"/>
</dbReference>
<evidence type="ECO:0000259" key="11">
    <source>
        <dbReference type="PROSITE" id="PS50887"/>
    </source>
</evidence>
<comment type="catalytic activity">
    <reaction evidence="7">
        <text>2 GTP = 3',3'-c-di-GMP + 2 diphosphate</text>
        <dbReference type="Rhea" id="RHEA:24898"/>
        <dbReference type="ChEBI" id="CHEBI:33019"/>
        <dbReference type="ChEBI" id="CHEBI:37565"/>
        <dbReference type="ChEBI" id="CHEBI:58805"/>
        <dbReference type="EC" id="2.7.7.65"/>
    </reaction>
</comment>
<comment type="caution">
    <text evidence="12">The sequence shown here is derived from an EMBL/GenBank/DDBJ whole genome shotgun (WGS) entry which is preliminary data.</text>
</comment>
<dbReference type="PANTHER" id="PTHR45138">
    <property type="entry name" value="REGULATORY COMPONENTS OF SENSORY TRANSDUCTION SYSTEM"/>
    <property type="match status" value="1"/>
</dbReference>
<dbReference type="Pfam" id="PF00990">
    <property type="entry name" value="GGDEF"/>
    <property type="match status" value="1"/>
</dbReference>
<dbReference type="PANTHER" id="PTHR45138:SF9">
    <property type="entry name" value="DIGUANYLATE CYCLASE DGCM-RELATED"/>
    <property type="match status" value="1"/>
</dbReference>